<dbReference type="Pfam" id="PF09359">
    <property type="entry name" value="VTC"/>
    <property type="match status" value="1"/>
</dbReference>
<accession>A0A8J6XR59</accession>
<dbReference type="InterPro" id="IPR018966">
    <property type="entry name" value="VTC_domain"/>
</dbReference>
<dbReference type="InterPro" id="IPR042267">
    <property type="entry name" value="VTC_sf"/>
</dbReference>
<sequence length="229" mass="26893">MTIPLDDLRYEIKFVVPRPEAYRMHGWLKTHAEGFRVAYPPRKVNNVYFDNFDLATYDENLSGVSERTKIRLRWYGIDKELLDGRLELKQKKNRLGWKTTFKVQGLPFIGRTWQQIGRDLRELLPMEAQRWLDLHPEPVIINRYEREYYVSRDGQVRITLDTGLTVLDQRLARSPNRTARTNLPDVMIVEAKAVDRAFRELGRVVSDIPVRVGRFSKYVNGLQTILTSS</sequence>
<evidence type="ECO:0000259" key="1">
    <source>
        <dbReference type="Pfam" id="PF09359"/>
    </source>
</evidence>
<proteinExistence type="predicted"/>
<gene>
    <name evidence="2" type="ORF">IFK94_02640</name>
</gene>
<dbReference type="Gene3D" id="3.20.100.30">
    <property type="entry name" value="VTC, catalytic tunnel domain"/>
    <property type="match status" value="2"/>
</dbReference>
<comment type="caution">
    <text evidence="2">The sequence shown here is derived from an EMBL/GenBank/DDBJ whole genome shotgun (WGS) entry which is preliminary data.</text>
</comment>
<evidence type="ECO:0000313" key="3">
    <source>
        <dbReference type="Proteomes" id="UP000648239"/>
    </source>
</evidence>
<reference evidence="2 3" key="1">
    <citation type="submission" date="2020-08" db="EMBL/GenBank/DDBJ databases">
        <title>Acidobacteriota in marine sediments use diverse sulfur dissimilation pathways.</title>
        <authorList>
            <person name="Wasmund K."/>
        </authorList>
    </citation>
    <scope>NUCLEOTIDE SEQUENCE [LARGE SCALE GENOMIC DNA]</scope>
    <source>
        <strain evidence="2">MAG AM4</strain>
    </source>
</reference>
<dbReference type="GO" id="GO:0006799">
    <property type="term" value="P:polyphosphate biosynthetic process"/>
    <property type="evidence" value="ECO:0007669"/>
    <property type="project" value="UniProtKB-ARBA"/>
</dbReference>
<feature type="domain" description="VTC" evidence="1">
    <location>
        <begin position="9"/>
        <end position="224"/>
    </location>
</feature>
<evidence type="ECO:0000313" key="2">
    <source>
        <dbReference type="EMBL" id="MBD3866997.1"/>
    </source>
</evidence>
<protein>
    <submittedName>
        <fullName evidence="2">Polyphosphate polymerase domain-containing protein</fullName>
    </submittedName>
</protein>
<dbReference type="Proteomes" id="UP000648239">
    <property type="component" value="Unassembled WGS sequence"/>
</dbReference>
<dbReference type="CDD" id="cd07750">
    <property type="entry name" value="PolyPPase_VTC_like"/>
    <property type="match status" value="1"/>
</dbReference>
<organism evidence="2 3">
    <name type="scientific">Candidatus Polarisedimenticola svalbardensis</name>
    <dbReference type="NCBI Taxonomy" id="2886004"/>
    <lineage>
        <taxon>Bacteria</taxon>
        <taxon>Pseudomonadati</taxon>
        <taxon>Acidobacteriota</taxon>
        <taxon>Candidatus Polarisedimenticolia</taxon>
        <taxon>Candidatus Polarisedimenticolales</taxon>
        <taxon>Candidatus Polarisedimenticolaceae</taxon>
        <taxon>Candidatus Polarisedimenticola</taxon>
    </lineage>
</organism>
<name>A0A8J6XR59_9BACT</name>
<dbReference type="EMBL" id="JACXWD010000004">
    <property type="protein sequence ID" value="MBD3866997.1"/>
    <property type="molecule type" value="Genomic_DNA"/>
</dbReference>
<dbReference type="AlphaFoldDB" id="A0A8J6XR59"/>